<name>B0KHI6_PSEPG</name>
<organism evidence="1 2">
    <name type="scientific">Pseudomonas putida (strain GB-1)</name>
    <dbReference type="NCBI Taxonomy" id="76869"/>
    <lineage>
        <taxon>Bacteria</taxon>
        <taxon>Pseudomonadati</taxon>
        <taxon>Pseudomonadota</taxon>
        <taxon>Gammaproteobacteria</taxon>
        <taxon>Pseudomonadales</taxon>
        <taxon>Pseudomonadaceae</taxon>
        <taxon>Pseudomonas</taxon>
    </lineage>
</organism>
<dbReference type="AlphaFoldDB" id="B0KHI6"/>
<dbReference type="Proteomes" id="UP000002157">
    <property type="component" value="Chromosome"/>
</dbReference>
<sequence>MLQQRITSDAIVTPLRVADAQAVSQYKNEDVVLKFCKEWDVTREEAEELFEETKKFLLLAAQCQRECFSVSIYYQFQVIDEMWHTFLQFTDHYYAFCNEYMGGFLHHFPFSRNMLKEEIKHLAKHNMTFATQKQQDFAFQLRKTQQVLGDDTVIKWYGEYAQKFSIESLNARRKPLMLDDLQTDEQGRVNAEMLKLPKEQILKYILDRNVVLNNVCGCSGKGCGAGCMCNSNRNH</sequence>
<dbReference type="eggNOG" id="COG4278">
    <property type="taxonomic scope" value="Bacteria"/>
</dbReference>
<dbReference type="EMBL" id="CP000926">
    <property type="protein sequence ID" value="ABY99068.1"/>
    <property type="molecule type" value="Genomic_DNA"/>
</dbReference>
<reference evidence="1 2" key="1">
    <citation type="submission" date="2008-01" db="EMBL/GenBank/DDBJ databases">
        <title>Complete sequence of Pseudomonas putida GB-1.</title>
        <authorList>
            <consortium name="US DOE Joint Genome Institute"/>
            <person name="Copeland A."/>
            <person name="Lucas S."/>
            <person name="Lapidus A."/>
            <person name="Barry K."/>
            <person name="Glavina del Rio T."/>
            <person name="Dalin E."/>
            <person name="Tice H."/>
            <person name="Pitluck S."/>
            <person name="Bruce D."/>
            <person name="Goodwin L."/>
            <person name="Chertkov O."/>
            <person name="Brettin T."/>
            <person name="Detter J.C."/>
            <person name="Han C."/>
            <person name="Kuske C.R."/>
            <person name="Schmutz J."/>
            <person name="Larimer F."/>
            <person name="Land M."/>
            <person name="Hauser L."/>
            <person name="Kyrpides N."/>
            <person name="Kim E."/>
            <person name="McCarthy J.K."/>
            <person name="Richardson P."/>
        </authorList>
    </citation>
    <scope>NUCLEOTIDE SEQUENCE [LARGE SCALE GENOMIC DNA]</scope>
    <source>
        <strain evidence="1 2">GB-1</strain>
    </source>
</reference>
<gene>
    <name evidence="1" type="ordered locus">PputGB1_3176</name>
</gene>
<dbReference type="HOGENOM" id="CLU_1193345_0_0_6"/>
<evidence type="ECO:0000313" key="2">
    <source>
        <dbReference type="Proteomes" id="UP000002157"/>
    </source>
</evidence>
<dbReference type="RefSeq" id="WP_012272797.1">
    <property type="nucleotide sequence ID" value="NC_010322.1"/>
</dbReference>
<protein>
    <submittedName>
        <fullName evidence="1">Uncharacterized protein</fullName>
    </submittedName>
</protein>
<proteinExistence type="predicted"/>
<dbReference type="KEGG" id="ppg:PputGB1_3176"/>
<evidence type="ECO:0000313" key="1">
    <source>
        <dbReference type="EMBL" id="ABY99068.1"/>
    </source>
</evidence>
<accession>B0KHI6</accession>